<dbReference type="AlphaFoldDB" id="A0A100XY35"/>
<dbReference type="NCBIfam" id="TIGR04288">
    <property type="entry name" value="CGP_CTERM"/>
    <property type="match status" value="1"/>
</dbReference>
<dbReference type="OrthoDB" id="73564at2157"/>
<reference evidence="2 3" key="1">
    <citation type="submission" date="2015-10" db="EMBL/GenBank/DDBJ databases">
        <title>Draft genome sequence of Thermococcus celericrescens strain DSM 17994.</title>
        <authorList>
            <person name="Hong S.-J."/>
            <person name="Park C.-E."/>
            <person name="Shin J.-H."/>
        </authorList>
    </citation>
    <scope>NUCLEOTIDE SEQUENCE [LARGE SCALE GENOMIC DNA]</scope>
    <source>
        <strain evidence="2 3">DSM 17994</strain>
    </source>
</reference>
<name>A0A100XY35_9EURY</name>
<accession>A0A100XY35</accession>
<dbReference type="InterPro" id="IPR036249">
    <property type="entry name" value="Thioredoxin-like_sf"/>
</dbReference>
<dbReference type="STRING" id="227598.APY94_05295"/>
<keyword evidence="1" id="KW-0812">Transmembrane</keyword>
<protein>
    <submittedName>
        <fullName evidence="2">Uncharacterized protein</fullName>
    </submittedName>
</protein>
<keyword evidence="3" id="KW-1185">Reference proteome</keyword>
<dbReference type="RefSeq" id="WP_058938639.1">
    <property type="nucleotide sequence ID" value="NZ_LLYW01000018.1"/>
</dbReference>
<evidence type="ECO:0000313" key="3">
    <source>
        <dbReference type="Proteomes" id="UP000053462"/>
    </source>
</evidence>
<proteinExistence type="predicted"/>
<comment type="caution">
    <text evidence="2">The sequence shown here is derived from an EMBL/GenBank/DDBJ whole genome shotgun (WGS) entry which is preliminary data.</text>
</comment>
<dbReference type="PROSITE" id="PS51354">
    <property type="entry name" value="GLUTAREDOXIN_2"/>
    <property type="match status" value="1"/>
</dbReference>
<sequence>MRKLVLIIIGMLLISTVSYAVAEGQVNPDKLDFYMYGAKTCPHCRKMKEEIPRVYGNDSFTYYELVDNTENQALFGEQYRYTGISGVPAIGIAYEGELRAIVEGEFNVSAAPKIVEAAIENDGLILVMGGKAYIIKNETIIQKLQVIYVEHRNPDETVTTTTTPTNNTTTSSSDNGICGPGIVVAFAVIPLVLLKRRR</sequence>
<evidence type="ECO:0000256" key="1">
    <source>
        <dbReference type="SAM" id="Phobius"/>
    </source>
</evidence>
<dbReference type="EMBL" id="LLYW01000018">
    <property type="protein sequence ID" value="KUH33610.1"/>
    <property type="molecule type" value="Genomic_DNA"/>
</dbReference>
<keyword evidence="1" id="KW-1133">Transmembrane helix</keyword>
<dbReference type="SUPFAM" id="SSF52833">
    <property type="entry name" value="Thioredoxin-like"/>
    <property type="match status" value="1"/>
</dbReference>
<feature type="transmembrane region" description="Helical" evidence="1">
    <location>
        <begin position="177"/>
        <end position="194"/>
    </location>
</feature>
<dbReference type="InterPro" id="IPR027552">
    <property type="entry name" value="CGP_CTERM"/>
</dbReference>
<organism evidence="2 3">
    <name type="scientific">Thermococcus celericrescens</name>
    <dbReference type="NCBI Taxonomy" id="227598"/>
    <lineage>
        <taxon>Archaea</taxon>
        <taxon>Methanobacteriati</taxon>
        <taxon>Methanobacteriota</taxon>
        <taxon>Thermococci</taxon>
        <taxon>Thermococcales</taxon>
        <taxon>Thermococcaceae</taxon>
        <taxon>Thermococcus</taxon>
    </lineage>
</organism>
<keyword evidence="1" id="KW-0472">Membrane</keyword>
<gene>
    <name evidence="2" type="ORF">APY94_05295</name>
</gene>
<dbReference type="Proteomes" id="UP000053462">
    <property type="component" value="Unassembled WGS sequence"/>
</dbReference>
<evidence type="ECO:0000313" key="2">
    <source>
        <dbReference type="EMBL" id="KUH33610.1"/>
    </source>
</evidence>
<dbReference type="Gene3D" id="3.40.30.10">
    <property type="entry name" value="Glutaredoxin"/>
    <property type="match status" value="1"/>
</dbReference>